<accession>A0A7S1TR89</accession>
<evidence type="ECO:0000256" key="4">
    <source>
        <dbReference type="ARBA" id="ARBA00022989"/>
    </source>
</evidence>
<keyword evidence="4 7" id="KW-1133">Transmembrane helix</keyword>
<evidence type="ECO:0000313" key="9">
    <source>
        <dbReference type="EMBL" id="CAD9243299.1"/>
    </source>
</evidence>
<keyword evidence="5 7" id="KW-0472">Membrane</keyword>
<dbReference type="AlphaFoldDB" id="A0A7S1TR89"/>
<sequence length="104" mass="10969">MMSLGARVATLACLFVAINAFVAPPQKFPGRAMSSATQHQMSPVDVAMAADSLSVVSQLPTQLVSLEVTTAAFLAVLLGTFFPVFFLITLYIQSEGYKAGNPDA</sequence>
<protein>
    <recommendedName>
        <fullName evidence="10">Photosystem II reaction center protein M</fullName>
    </recommendedName>
</protein>
<feature type="transmembrane region" description="Helical" evidence="7">
    <location>
        <begin position="71"/>
        <end position="92"/>
    </location>
</feature>
<gene>
    <name evidence="9" type="ORF">PPAR1163_LOCUS1644</name>
</gene>
<feature type="signal peptide" evidence="8">
    <location>
        <begin position="1"/>
        <end position="20"/>
    </location>
</feature>
<proteinExistence type="predicted"/>
<dbReference type="InterPro" id="IPR037269">
    <property type="entry name" value="PSII_PsbM_sf"/>
</dbReference>
<keyword evidence="8" id="KW-0732">Signal</keyword>
<reference evidence="9" key="1">
    <citation type="submission" date="2021-01" db="EMBL/GenBank/DDBJ databases">
        <authorList>
            <person name="Corre E."/>
            <person name="Pelletier E."/>
            <person name="Niang G."/>
            <person name="Scheremetjew M."/>
            <person name="Finn R."/>
            <person name="Kale V."/>
            <person name="Holt S."/>
            <person name="Cochrane G."/>
            <person name="Meng A."/>
            <person name="Brown T."/>
            <person name="Cohen L."/>
        </authorList>
    </citation>
    <scope>NUCLEOTIDE SEQUENCE</scope>
    <source>
        <strain evidence="9">CCMP2877</strain>
    </source>
</reference>
<dbReference type="InterPro" id="IPR007826">
    <property type="entry name" value="PSII_PsbM"/>
</dbReference>
<dbReference type="GO" id="GO:0019684">
    <property type="term" value="P:photosynthesis, light reaction"/>
    <property type="evidence" value="ECO:0007669"/>
    <property type="project" value="InterPro"/>
</dbReference>
<feature type="chain" id="PRO_5030709330" description="Photosystem II reaction center protein M" evidence="8">
    <location>
        <begin position="21"/>
        <end position="104"/>
    </location>
</feature>
<dbReference type="NCBIfam" id="TIGR03038">
    <property type="entry name" value="PS_II_psbM"/>
    <property type="match status" value="1"/>
</dbReference>
<name>A0A7S1TR89_9STRA</name>
<dbReference type="GO" id="GO:0009523">
    <property type="term" value="C:photosystem II"/>
    <property type="evidence" value="ECO:0007669"/>
    <property type="project" value="UniProtKB-KW"/>
</dbReference>
<evidence type="ECO:0000256" key="6">
    <source>
        <dbReference type="ARBA" id="ARBA00023276"/>
    </source>
</evidence>
<keyword evidence="6" id="KW-0604">Photosystem II</keyword>
<evidence type="ECO:0000256" key="2">
    <source>
        <dbReference type="ARBA" id="ARBA00022531"/>
    </source>
</evidence>
<evidence type="ECO:0000256" key="1">
    <source>
        <dbReference type="ARBA" id="ARBA00022469"/>
    </source>
</evidence>
<evidence type="ECO:0000256" key="7">
    <source>
        <dbReference type="SAM" id="Phobius"/>
    </source>
</evidence>
<evidence type="ECO:0000256" key="5">
    <source>
        <dbReference type="ARBA" id="ARBA00023136"/>
    </source>
</evidence>
<dbReference type="EMBL" id="HBGJ01002557">
    <property type="protein sequence ID" value="CAD9243299.1"/>
    <property type="molecule type" value="Transcribed_RNA"/>
</dbReference>
<evidence type="ECO:0000256" key="8">
    <source>
        <dbReference type="SAM" id="SignalP"/>
    </source>
</evidence>
<keyword evidence="2" id="KW-0602">Photosynthesis</keyword>
<organism evidence="9">
    <name type="scientific">Phaeomonas parva</name>
    <dbReference type="NCBI Taxonomy" id="124430"/>
    <lineage>
        <taxon>Eukaryota</taxon>
        <taxon>Sar</taxon>
        <taxon>Stramenopiles</taxon>
        <taxon>Ochrophyta</taxon>
        <taxon>Pinguiophyceae</taxon>
        <taxon>Pinguiochrysidales</taxon>
        <taxon>Pinguiochrysidaceae</taxon>
        <taxon>Phaeomonas</taxon>
    </lineage>
</organism>
<keyword evidence="1" id="KW-0674">Reaction center</keyword>
<keyword evidence="3 7" id="KW-0812">Transmembrane</keyword>
<dbReference type="SUPFAM" id="SSF161033">
    <property type="entry name" value="Photosystem II reaction center protein M, PsbM"/>
    <property type="match status" value="1"/>
</dbReference>
<evidence type="ECO:0008006" key="10">
    <source>
        <dbReference type="Google" id="ProtNLM"/>
    </source>
</evidence>
<evidence type="ECO:0000256" key="3">
    <source>
        <dbReference type="ARBA" id="ARBA00022692"/>
    </source>
</evidence>